<organism evidence="5 6">
    <name type="scientific">Phtheirospermum japonicum</name>
    <dbReference type="NCBI Taxonomy" id="374723"/>
    <lineage>
        <taxon>Eukaryota</taxon>
        <taxon>Viridiplantae</taxon>
        <taxon>Streptophyta</taxon>
        <taxon>Embryophyta</taxon>
        <taxon>Tracheophyta</taxon>
        <taxon>Spermatophyta</taxon>
        <taxon>Magnoliopsida</taxon>
        <taxon>eudicotyledons</taxon>
        <taxon>Gunneridae</taxon>
        <taxon>Pentapetalae</taxon>
        <taxon>asterids</taxon>
        <taxon>lamiids</taxon>
        <taxon>Lamiales</taxon>
        <taxon>Orobanchaceae</taxon>
        <taxon>Orobanchaceae incertae sedis</taxon>
        <taxon>Phtheirospermum</taxon>
    </lineage>
</organism>
<feature type="domain" description="BRX" evidence="4">
    <location>
        <begin position="151"/>
        <end position="206"/>
    </location>
</feature>
<evidence type="ECO:0000256" key="2">
    <source>
        <dbReference type="ARBA" id="ARBA00009057"/>
    </source>
</evidence>
<sequence length="218" mass="25313">MSRNYDNWERLVAAVVKREEIWEICHAHSRNTSFSSSISSDFNSQFEQDLKSARSAVQELSPSPQIEVEWIEQYEPGVYITLGYSRDDTTEIRRVRFRPRTESGPFSDTSDHVELVMLEIPVLLGTRSPFSTNMKPTDSLVDTRANIQTVTEWVEIYEPDVYVSLREYRDGTRDVVRVRFSGIKFEARQAEAWWLINREKVCEKYGARAGLAQIFKST</sequence>
<evidence type="ECO:0000256" key="1">
    <source>
        <dbReference type="ARBA" id="ARBA00004123"/>
    </source>
</evidence>
<dbReference type="Proteomes" id="UP000653305">
    <property type="component" value="Unassembled WGS sequence"/>
</dbReference>
<evidence type="ECO:0000256" key="3">
    <source>
        <dbReference type="ARBA" id="ARBA00023242"/>
    </source>
</evidence>
<dbReference type="OrthoDB" id="914056at2759"/>
<keyword evidence="6" id="KW-1185">Reference proteome</keyword>
<dbReference type="PROSITE" id="PS51514">
    <property type="entry name" value="BRX"/>
    <property type="match status" value="2"/>
</dbReference>
<gene>
    <name evidence="5" type="ORF">PHJA_000250300</name>
</gene>
<reference evidence="5" key="1">
    <citation type="submission" date="2020-07" db="EMBL/GenBank/DDBJ databases">
        <title>Ethylene signaling mediates host invasion by parasitic plants.</title>
        <authorList>
            <person name="Yoshida S."/>
        </authorList>
    </citation>
    <scope>NUCLEOTIDE SEQUENCE</scope>
    <source>
        <strain evidence="5">Okayama</strain>
    </source>
</reference>
<proteinExistence type="inferred from homology"/>
<dbReference type="PANTHER" id="PTHR46058">
    <property type="entry name" value="PROTEIN BREVIS RADIX-LIKE 1"/>
    <property type="match status" value="1"/>
</dbReference>
<evidence type="ECO:0000313" key="6">
    <source>
        <dbReference type="Proteomes" id="UP000653305"/>
    </source>
</evidence>
<dbReference type="InterPro" id="IPR013591">
    <property type="entry name" value="Brevis_radix_dom"/>
</dbReference>
<dbReference type="InterPro" id="IPR044532">
    <property type="entry name" value="BRX-like"/>
</dbReference>
<evidence type="ECO:0000259" key="4">
    <source>
        <dbReference type="PROSITE" id="PS51514"/>
    </source>
</evidence>
<protein>
    <submittedName>
        <fullName evidence="5">Protein brevis radix-like 2</fullName>
    </submittedName>
</protein>
<comment type="caution">
    <text evidence="5">The sequence shown here is derived from an EMBL/GenBank/DDBJ whole genome shotgun (WGS) entry which is preliminary data.</text>
</comment>
<keyword evidence="3" id="KW-0539">Nucleus</keyword>
<accession>A0A830B0P8</accession>
<evidence type="ECO:0000313" key="5">
    <source>
        <dbReference type="EMBL" id="GFP81070.1"/>
    </source>
</evidence>
<feature type="domain" description="BRX" evidence="4">
    <location>
        <begin position="68"/>
        <end position="123"/>
    </location>
</feature>
<dbReference type="AlphaFoldDB" id="A0A830B0P8"/>
<dbReference type="PANTHER" id="PTHR46058:SF3">
    <property type="entry name" value="PROTEIN BREVIS RADIX-LIKE 4"/>
    <property type="match status" value="1"/>
</dbReference>
<dbReference type="EMBL" id="BMAC01000026">
    <property type="protein sequence ID" value="GFP81070.1"/>
    <property type="molecule type" value="Genomic_DNA"/>
</dbReference>
<comment type="subcellular location">
    <subcellularLocation>
        <location evidence="1">Nucleus</location>
    </subcellularLocation>
</comment>
<dbReference type="GO" id="GO:0005634">
    <property type="term" value="C:nucleus"/>
    <property type="evidence" value="ECO:0007669"/>
    <property type="project" value="UniProtKB-SubCell"/>
</dbReference>
<comment type="similarity">
    <text evidence="2">Belongs to the BRX family.</text>
</comment>
<name>A0A830B0P8_9LAMI</name>
<dbReference type="Pfam" id="PF08381">
    <property type="entry name" value="BRX"/>
    <property type="match status" value="2"/>
</dbReference>